<gene>
    <name evidence="2" type="ORF">FE257_012787</name>
</gene>
<evidence type="ECO:0000313" key="3">
    <source>
        <dbReference type="Proteomes" id="UP001194746"/>
    </source>
</evidence>
<evidence type="ECO:0000256" key="1">
    <source>
        <dbReference type="SAM" id="MobiDB-lite"/>
    </source>
</evidence>
<reference evidence="2" key="1">
    <citation type="journal article" date="2019" name="Beilstein J. Org. Chem.">
        <title>Nanangenines: drimane sesquiterpenoids as the dominant metabolite cohort of a novel Australian fungus, Aspergillus nanangensis.</title>
        <authorList>
            <person name="Lacey H.J."/>
            <person name="Gilchrist C.L.M."/>
            <person name="Crombie A."/>
            <person name="Kalaitzis J.A."/>
            <person name="Vuong D."/>
            <person name="Rutledge P.J."/>
            <person name="Turner P."/>
            <person name="Pitt J.I."/>
            <person name="Lacey E."/>
            <person name="Chooi Y.H."/>
            <person name="Piggott A.M."/>
        </authorList>
    </citation>
    <scope>NUCLEOTIDE SEQUENCE</scope>
    <source>
        <strain evidence="2">MST-FP2251</strain>
    </source>
</reference>
<dbReference type="AlphaFoldDB" id="A0AAD4GQJ7"/>
<keyword evidence="3" id="KW-1185">Reference proteome</keyword>
<organism evidence="2 3">
    <name type="scientific">Aspergillus nanangensis</name>
    <dbReference type="NCBI Taxonomy" id="2582783"/>
    <lineage>
        <taxon>Eukaryota</taxon>
        <taxon>Fungi</taxon>
        <taxon>Dikarya</taxon>
        <taxon>Ascomycota</taxon>
        <taxon>Pezizomycotina</taxon>
        <taxon>Eurotiomycetes</taxon>
        <taxon>Eurotiomycetidae</taxon>
        <taxon>Eurotiales</taxon>
        <taxon>Aspergillaceae</taxon>
        <taxon>Aspergillus</taxon>
        <taxon>Aspergillus subgen. Circumdati</taxon>
    </lineage>
</organism>
<dbReference type="Proteomes" id="UP001194746">
    <property type="component" value="Unassembled WGS sequence"/>
</dbReference>
<comment type="caution">
    <text evidence="2">The sequence shown here is derived from an EMBL/GenBank/DDBJ whole genome shotgun (WGS) entry which is preliminary data.</text>
</comment>
<accession>A0AAD4GQJ7</accession>
<evidence type="ECO:0000313" key="2">
    <source>
        <dbReference type="EMBL" id="KAF9885581.1"/>
    </source>
</evidence>
<protein>
    <submittedName>
        <fullName evidence="2">Uncharacterized protein</fullName>
    </submittedName>
</protein>
<name>A0AAD4GQJ7_ASPNN</name>
<feature type="compositionally biased region" description="Polar residues" evidence="1">
    <location>
        <begin position="47"/>
        <end position="57"/>
    </location>
</feature>
<proteinExistence type="predicted"/>
<feature type="region of interest" description="Disordered" evidence="1">
    <location>
        <begin position="1"/>
        <end position="62"/>
    </location>
</feature>
<feature type="compositionally biased region" description="Low complexity" evidence="1">
    <location>
        <begin position="12"/>
        <end position="38"/>
    </location>
</feature>
<sequence length="289" mass="31196">MNIFHKLRNKVSSRSSRASDSEPAVSSSSSASASAPAREAADNDASDTMNAALSSSVPPRAMHISEVKRSPHLVSSIRMANTKTQSITVMVAHAKGAADYLGLYTLLQRETKYGSEFDPTGDSETDYVCNGHMYNVRFTPMPGATGQWATNLAMLTMMQHVCLVLTYDGSSSSGARESWEELVAVYERLRGRSEDAVVTPRPFGAVMIVAMGEESEAPAGSAAEAEAFATQRGCHFVQVSPRTGRGVCDAIGSLVERTHGARGEYHMDKDGEPKRYKRAQMLKAMFSPS</sequence>
<reference evidence="2" key="2">
    <citation type="submission" date="2020-02" db="EMBL/GenBank/DDBJ databases">
        <authorList>
            <person name="Gilchrist C.L.M."/>
            <person name="Chooi Y.-H."/>
        </authorList>
    </citation>
    <scope>NUCLEOTIDE SEQUENCE</scope>
    <source>
        <strain evidence="2">MST-FP2251</strain>
    </source>
</reference>
<dbReference type="EMBL" id="VCAU01000093">
    <property type="protein sequence ID" value="KAF9885581.1"/>
    <property type="molecule type" value="Genomic_DNA"/>
</dbReference>
<feature type="compositionally biased region" description="Basic residues" evidence="1">
    <location>
        <begin position="1"/>
        <end position="11"/>
    </location>
</feature>